<sequence length="248" mass="26904">MAGDAVVRNAVGARQHRGREGGNSGRVRAHIGTLIEPKLIVEGLNDPFSSHGRAQAVHLIARVVGTDEVLASVLDPRNRSAQLPRRPTHQRILGVELTPNSESAADVILVQNNMRWCHSEHGAQGITVVVGHLGGTVEVENARGRVERGHRPAALQRNSRVTPNAGLDLHDAQARGHGCLDIAVRPGEVQGRGVVQVVERTGLLQRREHHRKFIDLDNDQFLGILSDVPVRCHHDGDRLAHISNAVDG</sequence>
<dbReference type="EMBL" id="CAFBNF010000039">
    <property type="protein sequence ID" value="CAB4936022.1"/>
    <property type="molecule type" value="Genomic_DNA"/>
</dbReference>
<name>A0A6J7J0H7_9ZZZZ</name>
<evidence type="ECO:0000313" key="2">
    <source>
        <dbReference type="EMBL" id="CAB4936022.1"/>
    </source>
</evidence>
<dbReference type="AlphaFoldDB" id="A0A6J7J0H7"/>
<gene>
    <name evidence="2" type="ORF">UFOPK3773_00538</name>
</gene>
<protein>
    <submittedName>
        <fullName evidence="2">Unannotated protein</fullName>
    </submittedName>
</protein>
<accession>A0A6J7J0H7</accession>
<evidence type="ECO:0000256" key="1">
    <source>
        <dbReference type="SAM" id="MobiDB-lite"/>
    </source>
</evidence>
<proteinExistence type="predicted"/>
<reference evidence="2" key="1">
    <citation type="submission" date="2020-05" db="EMBL/GenBank/DDBJ databases">
        <authorList>
            <person name="Chiriac C."/>
            <person name="Salcher M."/>
            <person name="Ghai R."/>
            <person name="Kavagutti S V."/>
        </authorList>
    </citation>
    <scope>NUCLEOTIDE SEQUENCE</scope>
</reference>
<feature type="region of interest" description="Disordered" evidence="1">
    <location>
        <begin position="1"/>
        <end position="25"/>
    </location>
</feature>
<organism evidence="2">
    <name type="scientific">freshwater metagenome</name>
    <dbReference type="NCBI Taxonomy" id="449393"/>
    <lineage>
        <taxon>unclassified sequences</taxon>
        <taxon>metagenomes</taxon>
        <taxon>ecological metagenomes</taxon>
    </lineage>
</organism>